<dbReference type="Pfam" id="PF02120">
    <property type="entry name" value="Flg_hook"/>
    <property type="match status" value="1"/>
</dbReference>
<evidence type="ECO:0000256" key="1">
    <source>
        <dbReference type="SAM" id="MobiDB-lite"/>
    </source>
</evidence>
<gene>
    <name evidence="3" type="ORF">ACMU_02315</name>
</gene>
<dbReference type="AlphaFoldDB" id="A0A037ZR85"/>
<feature type="domain" description="Flagellar hook-length control protein-like C-terminal" evidence="2">
    <location>
        <begin position="477"/>
        <end position="548"/>
    </location>
</feature>
<accession>A0A037ZR85</accession>
<sequence length="592" mass="61419">MTSIQFSEGLLLQLLGVKPTEDVGEHGTEPEFATLFDTQDMQQAKAPAVPLSDGPLPKSATLPELPKVLIEVPAQNSERLVESEPVAPENVQNTHQPAPETRAEAPVPDIPIPSFGSEIALTKPPELSDTSPVTAKLPKENADGIKLSAPRGFTPLPDSKGLPGPAEAAGQQPKAGPIPELVPVTLGSGPSMPTPIQTPETGHQDQLLPPPASRQPLANAAAVPTVDTPTVPATEVAALQLQTDRGSPQPKAHPENRLAEKEPAPLPSLVPRSAMQEQPPAPVAVHVRAVQPVHAPQSSESPPAFLNAAPGAPRPIEVSPTNPPPPPSPLPNAIAPASHVAVLSAPVTFAVPVGASPADASSPPGADVAVELPTELSTEPTRVAKAAADGPTQTVGSAAPVEPKVMIADPLAPQPKVDVTEGLGARPTATSVDAPPLTSAAMEPRALALQSAVPTASASPMPVAAQVSSALSSSASDVIELTLQPEELGRVRLSLNPSDAGISVAVTAERAETLDLIRRHLDQLSQDLRQQGYRDVRFEFGQNMQDHPQSPPNPQFQDTQEQPSEPIYAETVPQSAQVHLNIGVSTGVDIRL</sequence>
<dbReference type="CDD" id="cd17470">
    <property type="entry name" value="T3SS_Flik_C"/>
    <property type="match status" value="1"/>
</dbReference>
<reference evidence="3 4" key="1">
    <citation type="submission" date="2014-03" db="EMBL/GenBank/DDBJ databases">
        <title>Draft Genome Sequence of Actibacterium mucosum KCTC 23349, a Marine Alphaproteobacterium with Complex Ionic Requirements Isolated from Mediterranean Seawater at Malvarrosa Beach, Valencia, Spain.</title>
        <authorList>
            <person name="Arahal D.R."/>
            <person name="Shao Z."/>
            <person name="Lai Q."/>
            <person name="Pujalte M.J."/>
        </authorList>
    </citation>
    <scope>NUCLEOTIDE SEQUENCE [LARGE SCALE GENOMIC DNA]</scope>
    <source>
        <strain evidence="3 4">KCTC 23349</strain>
    </source>
</reference>
<dbReference type="EMBL" id="JFKE01000001">
    <property type="protein sequence ID" value="KAJ57357.1"/>
    <property type="molecule type" value="Genomic_DNA"/>
</dbReference>
<name>A0A037ZR85_9RHOB</name>
<evidence type="ECO:0000259" key="2">
    <source>
        <dbReference type="Pfam" id="PF02120"/>
    </source>
</evidence>
<dbReference type="InterPro" id="IPR038610">
    <property type="entry name" value="FliK-like_C_sf"/>
</dbReference>
<dbReference type="InterPro" id="IPR021136">
    <property type="entry name" value="Flagellar_hook_control-like_C"/>
</dbReference>
<proteinExistence type="predicted"/>
<comment type="caution">
    <text evidence="3">The sequence shown here is derived from an EMBL/GenBank/DDBJ whole genome shotgun (WGS) entry which is preliminary data.</text>
</comment>
<dbReference type="Proteomes" id="UP000026249">
    <property type="component" value="Unassembled WGS sequence"/>
</dbReference>
<organism evidence="3 4">
    <name type="scientific">Actibacterium mucosum KCTC 23349</name>
    <dbReference type="NCBI Taxonomy" id="1454373"/>
    <lineage>
        <taxon>Bacteria</taxon>
        <taxon>Pseudomonadati</taxon>
        <taxon>Pseudomonadota</taxon>
        <taxon>Alphaproteobacteria</taxon>
        <taxon>Rhodobacterales</taxon>
        <taxon>Roseobacteraceae</taxon>
        <taxon>Actibacterium</taxon>
    </lineage>
</organism>
<dbReference type="STRING" id="1454373.ACMU_02315"/>
<protein>
    <recommendedName>
        <fullName evidence="2">Flagellar hook-length control protein-like C-terminal domain-containing protein</fullName>
    </recommendedName>
</protein>
<feature type="region of interest" description="Disordered" evidence="1">
    <location>
        <begin position="292"/>
        <end position="332"/>
    </location>
</feature>
<feature type="compositionally biased region" description="Low complexity" evidence="1">
    <location>
        <begin position="218"/>
        <end position="238"/>
    </location>
</feature>
<dbReference type="Gene3D" id="3.30.750.140">
    <property type="match status" value="1"/>
</dbReference>
<evidence type="ECO:0000313" key="3">
    <source>
        <dbReference type="EMBL" id="KAJ57357.1"/>
    </source>
</evidence>
<feature type="region of interest" description="Disordered" evidence="1">
    <location>
        <begin position="543"/>
        <end position="564"/>
    </location>
</feature>
<feature type="region of interest" description="Disordered" evidence="1">
    <location>
        <begin position="78"/>
        <end position="280"/>
    </location>
</feature>
<feature type="compositionally biased region" description="Pro residues" evidence="1">
    <location>
        <begin position="321"/>
        <end position="330"/>
    </location>
</feature>
<keyword evidence="4" id="KW-1185">Reference proteome</keyword>
<evidence type="ECO:0000313" key="4">
    <source>
        <dbReference type="Proteomes" id="UP000026249"/>
    </source>
</evidence>
<feature type="compositionally biased region" description="Basic and acidic residues" evidence="1">
    <location>
        <begin position="252"/>
        <end position="263"/>
    </location>
</feature>